<evidence type="ECO:0000256" key="7">
    <source>
        <dbReference type="ARBA" id="ARBA00022840"/>
    </source>
</evidence>
<evidence type="ECO:0000256" key="3">
    <source>
        <dbReference type="ARBA" id="ARBA00022692"/>
    </source>
</evidence>
<dbReference type="PANTHER" id="PTHR47974:SF9">
    <property type="entry name" value="RECEPTOR-LIKE SERINE_THREONINE-PROTEIN KINASE"/>
    <property type="match status" value="1"/>
</dbReference>
<accession>A0ABP0TWU7</accession>
<keyword evidence="3" id="KW-0812">Transmembrane</keyword>
<organism evidence="12 13">
    <name type="scientific">Sphagnum troendelagicum</name>
    <dbReference type="NCBI Taxonomy" id="128251"/>
    <lineage>
        <taxon>Eukaryota</taxon>
        <taxon>Viridiplantae</taxon>
        <taxon>Streptophyta</taxon>
        <taxon>Embryophyta</taxon>
        <taxon>Bryophyta</taxon>
        <taxon>Sphagnophytina</taxon>
        <taxon>Sphagnopsida</taxon>
        <taxon>Sphagnales</taxon>
        <taxon>Sphagnaceae</taxon>
        <taxon>Sphagnum</taxon>
    </lineage>
</organism>
<keyword evidence="9" id="KW-0472">Membrane</keyword>
<dbReference type="PROSITE" id="PS00108">
    <property type="entry name" value="PROTEIN_KINASE_ST"/>
    <property type="match status" value="1"/>
</dbReference>
<dbReference type="PANTHER" id="PTHR47974">
    <property type="entry name" value="OS07G0415500 PROTEIN"/>
    <property type="match status" value="1"/>
</dbReference>
<evidence type="ECO:0000256" key="5">
    <source>
        <dbReference type="ARBA" id="ARBA00022741"/>
    </source>
</evidence>
<evidence type="ECO:0000256" key="10">
    <source>
        <dbReference type="PROSITE-ProRule" id="PRU10141"/>
    </source>
</evidence>
<dbReference type="Gene3D" id="3.30.200.20">
    <property type="entry name" value="Phosphorylase Kinase, domain 1"/>
    <property type="match status" value="1"/>
</dbReference>
<evidence type="ECO:0000313" key="13">
    <source>
        <dbReference type="Proteomes" id="UP001497512"/>
    </source>
</evidence>
<keyword evidence="8" id="KW-1133">Transmembrane helix</keyword>
<keyword evidence="7 10" id="KW-0067">ATP-binding</keyword>
<dbReference type="PROSITE" id="PS00107">
    <property type="entry name" value="PROTEIN_KINASE_ATP"/>
    <property type="match status" value="1"/>
</dbReference>
<dbReference type="InterPro" id="IPR017441">
    <property type="entry name" value="Protein_kinase_ATP_BS"/>
</dbReference>
<evidence type="ECO:0000256" key="6">
    <source>
        <dbReference type="ARBA" id="ARBA00022777"/>
    </source>
</evidence>
<dbReference type="PROSITE" id="PS50011">
    <property type="entry name" value="PROTEIN_KINASE_DOM"/>
    <property type="match status" value="1"/>
</dbReference>
<keyword evidence="2" id="KW-0808">Transferase</keyword>
<dbReference type="Proteomes" id="UP001497512">
    <property type="component" value="Chromosome 15"/>
</dbReference>
<gene>
    <name evidence="12" type="ORF">CSSPTR1EN2_LOCUS8680</name>
</gene>
<reference evidence="12" key="1">
    <citation type="submission" date="2024-02" db="EMBL/GenBank/DDBJ databases">
        <authorList>
            <consortium name="ELIXIR-Norway"/>
            <consortium name="Elixir Norway"/>
        </authorList>
    </citation>
    <scope>NUCLEOTIDE SEQUENCE</scope>
</reference>
<comment type="subcellular location">
    <subcellularLocation>
        <location evidence="1">Membrane</location>
        <topology evidence="1">Single-pass membrane protein</topology>
    </subcellularLocation>
</comment>
<keyword evidence="5 10" id="KW-0547">Nucleotide-binding</keyword>
<feature type="binding site" evidence="10">
    <location>
        <position position="343"/>
    </location>
    <ligand>
        <name>ATP</name>
        <dbReference type="ChEBI" id="CHEBI:30616"/>
    </ligand>
</feature>
<sequence>MKEGSLFCFVCHAEISQTMQCRRDCGGISIKYPFGVDEGCGSYEFRNTLQCIMQLQTSSSNTSTSTGGLRWRSVLSFKAQSGIYEVQAIDYSNKSISLWDPYMTTCSDSSVIAGRNFSLQGTASTSGSSSSISSVGLFHLQLGSGGGSSNSTSSNTDVLLLNCNNTLNSAANQTLRSKSTEEQFWCNDSAPVCTAFKKCTEYHFTFSLQLGWSENQLEANSQCKLCTVSLGTCGFLNSSNKFACFCGRSNTTSVCHGTIAGVGIVILSAILVMTRCCHVDKTKQQLETTLEFDMDGISEAPSRFKFKELFVATDNFSSKLGQGGFGAVYKGILANGQEVAVKKMEGSRQGEKQFQAEVATVGNVHHYNLVRFFGYCLEGSEHLLVYEFMSKGSLDNFIFMKGSEKSAPYNMLTWSHRFSIALDVARGLAYLHEGCRKRIVHCDVKPENILLGETYSAKLSDFGLAKLIDRQEADTFTLVRGTRGYLAPEWFLSNMPITEKCDVYSFGIVLLELVGGRRNVDFQLSSTKFYFHAWVHEKICTADLSEIIDKHLNNTADFGQVMLLCRLALWCIQEDPTQRPTMSKVVQVLEGVSEVQDPPVVPCERSGTRTEVPTTLSAATLGSWSYPSVR</sequence>
<dbReference type="CDD" id="cd14066">
    <property type="entry name" value="STKc_IRAK"/>
    <property type="match status" value="1"/>
</dbReference>
<evidence type="ECO:0000256" key="9">
    <source>
        <dbReference type="ARBA" id="ARBA00023136"/>
    </source>
</evidence>
<dbReference type="Pfam" id="PF00069">
    <property type="entry name" value="Pkinase"/>
    <property type="match status" value="1"/>
</dbReference>
<dbReference type="InterPro" id="IPR000719">
    <property type="entry name" value="Prot_kinase_dom"/>
</dbReference>
<proteinExistence type="predicted"/>
<dbReference type="SUPFAM" id="SSF56112">
    <property type="entry name" value="Protein kinase-like (PK-like)"/>
    <property type="match status" value="1"/>
</dbReference>
<dbReference type="InterPro" id="IPR011009">
    <property type="entry name" value="Kinase-like_dom_sf"/>
</dbReference>
<dbReference type="InterPro" id="IPR008271">
    <property type="entry name" value="Ser/Thr_kinase_AS"/>
</dbReference>
<feature type="domain" description="Protein kinase" evidence="11">
    <location>
        <begin position="314"/>
        <end position="600"/>
    </location>
</feature>
<protein>
    <recommendedName>
        <fullName evidence="11">Protein kinase domain-containing protein</fullName>
    </recommendedName>
</protein>
<name>A0ABP0TWU7_9BRYO</name>
<evidence type="ECO:0000256" key="8">
    <source>
        <dbReference type="ARBA" id="ARBA00022989"/>
    </source>
</evidence>
<evidence type="ECO:0000256" key="1">
    <source>
        <dbReference type="ARBA" id="ARBA00004167"/>
    </source>
</evidence>
<keyword evidence="13" id="KW-1185">Reference proteome</keyword>
<keyword evidence="4" id="KW-0732">Signal</keyword>
<keyword evidence="6" id="KW-0418">Kinase</keyword>
<dbReference type="SMART" id="SM00220">
    <property type="entry name" value="S_TKc"/>
    <property type="match status" value="1"/>
</dbReference>
<dbReference type="Gene3D" id="1.10.510.10">
    <property type="entry name" value="Transferase(Phosphotransferase) domain 1"/>
    <property type="match status" value="1"/>
</dbReference>
<evidence type="ECO:0000256" key="4">
    <source>
        <dbReference type="ARBA" id="ARBA00022729"/>
    </source>
</evidence>
<dbReference type="EMBL" id="OZ019907">
    <property type="protein sequence ID" value="CAK9207101.1"/>
    <property type="molecule type" value="Genomic_DNA"/>
</dbReference>
<evidence type="ECO:0000259" key="11">
    <source>
        <dbReference type="PROSITE" id="PS50011"/>
    </source>
</evidence>
<evidence type="ECO:0000313" key="12">
    <source>
        <dbReference type="EMBL" id="CAK9207101.1"/>
    </source>
</evidence>
<evidence type="ECO:0000256" key="2">
    <source>
        <dbReference type="ARBA" id="ARBA00022679"/>
    </source>
</evidence>